<dbReference type="OrthoDB" id="1087739at2759"/>
<evidence type="ECO:0000259" key="2">
    <source>
        <dbReference type="Pfam" id="PF13952"/>
    </source>
</evidence>
<feature type="domain" description="DUF4216" evidence="2">
    <location>
        <begin position="81"/>
        <end position="149"/>
    </location>
</feature>
<sequence length="241" mass="27593">MLQVNYWSNTHQFSPWVKDIANGPVNKARTWPIYFTRGFLFHTQKQGEGRKTCNFGVSVKGESYTNASDEADYYGILTDIIQIQYEGSVNLKITLFKCKWFDPLIGRGTRRSNGGIVDVLSSRKYYKYEPFILASQAGQVCYIPYPYVKKPKQLWLNVLKVNPRGIISGEYEDKERTLLQQENDDAVLMTTIEDLAVDHLVHARVQPINLDIDVEDAEPEDEFQCNRSSSSGDDEDGEVPY</sequence>
<gene>
    <name evidence="3" type="ORF">Bca52824_016139</name>
</gene>
<comment type="caution">
    <text evidence="3">The sequence shown here is derived from an EMBL/GenBank/DDBJ whole genome shotgun (WGS) entry which is preliminary data.</text>
</comment>
<evidence type="ECO:0000313" key="4">
    <source>
        <dbReference type="Proteomes" id="UP000886595"/>
    </source>
</evidence>
<dbReference type="Pfam" id="PF13952">
    <property type="entry name" value="DUF4216"/>
    <property type="match status" value="1"/>
</dbReference>
<feature type="compositionally biased region" description="Acidic residues" evidence="1">
    <location>
        <begin position="232"/>
        <end position="241"/>
    </location>
</feature>
<evidence type="ECO:0000256" key="1">
    <source>
        <dbReference type="SAM" id="MobiDB-lite"/>
    </source>
</evidence>
<dbReference type="InterPro" id="IPR025312">
    <property type="entry name" value="DUF4216"/>
</dbReference>
<name>A0A8X7W3E8_BRACI</name>
<evidence type="ECO:0000313" key="3">
    <source>
        <dbReference type="EMBL" id="KAG2322926.1"/>
    </source>
</evidence>
<dbReference type="EMBL" id="JAAMPC010000003">
    <property type="protein sequence ID" value="KAG2322926.1"/>
    <property type="molecule type" value="Genomic_DNA"/>
</dbReference>
<dbReference type="Proteomes" id="UP000886595">
    <property type="component" value="Unassembled WGS sequence"/>
</dbReference>
<proteinExistence type="predicted"/>
<dbReference type="PANTHER" id="PTHR48258:SF4">
    <property type="entry name" value="DUF4216 DOMAIN-CONTAINING PROTEIN"/>
    <property type="match status" value="1"/>
</dbReference>
<dbReference type="PANTHER" id="PTHR48258">
    <property type="entry name" value="DUF4218 DOMAIN-CONTAINING PROTEIN-RELATED"/>
    <property type="match status" value="1"/>
</dbReference>
<organism evidence="3 4">
    <name type="scientific">Brassica carinata</name>
    <name type="common">Ethiopian mustard</name>
    <name type="synonym">Abyssinian cabbage</name>
    <dbReference type="NCBI Taxonomy" id="52824"/>
    <lineage>
        <taxon>Eukaryota</taxon>
        <taxon>Viridiplantae</taxon>
        <taxon>Streptophyta</taxon>
        <taxon>Embryophyta</taxon>
        <taxon>Tracheophyta</taxon>
        <taxon>Spermatophyta</taxon>
        <taxon>Magnoliopsida</taxon>
        <taxon>eudicotyledons</taxon>
        <taxon>Gunneridae</taxon>
        <taxon>Pentapetalae</taxon>
        <taxon>rosids</taxon>
        <taxon>malvids</taxon>
        <taxon>Brassicales</taxon>
        <taxon>Brassicaceae</taxon>
        <taxon>Brassiceae</taxon>
        <taxon>Brassica</taxon>
    </lineage>
</organism>
<keyword evidence="4" id="KW-1185">Reference proteome</keyword>
<accession>A0A8X7W3E8</accession>
<dbReference type="AlphaFoldDB" id="A0A8X7W3E8"/>
<reference evidence="3 4" key="1">
    <citation type="submission" date="2020-02" db="EMBL/GenBank/DDBJ databases">
        <authorList>
            <person name="Ma Q."/>
            <person name="Huang Y."/>
            <person name="Song X."/>
            <person name="Pei D."/>
        </authorList>
    </citation>
    <scope>NUCLEOTIDE SEQUENCE [LARGE SCALE GENOMIC DNA]</scope>
    <source>
        <strain evidence="3">Sxm20200214</strain>
        <tissue evidence="3">Leaf</tissue>
    </source>
</reference>
<protein>
    <recommendedName>
        <fullName evidence="2">DUF4216 domain-containing protein</fullName>
    </recommendedName>
</protein>
<feature type="region of interest" description="Disordered" evidence="1">
    <location>
        <begin position="216"/>
        <end position="241"/>
    </location>
</feature>